<feature type="region of interest" description="Disordered" evidence="1">
    <location>
        <begin position="160"/>
        <end position="181"/>
    </location>
</feature>
<dbReference type="AlphaFoldDB" id="A0A1I7Y6M5"/>
<protein>
    <submittedName>
        <fullName evidence="3">Uncharacterized protein</fullName>
    </submittedName>
</protein>
<sequence length="210" mass="23353">MIAGGHMHLRARALTLCEKLRAGNQCGKDDCVVRSSTICLVGGLHRRHYWAMVVNCADTWQLFSELSKFPRKTLLMFVVVSAGCRRPNTLPHLLFTVYTAPSRLPLNGSSMSRLLFYAAPCLEHQKPQRETLPPQKTELKPDGKYPKLIGEPLKCEGSADDAGTCRRTSVETSNKGSRTAVNHAIESHSKEEVSLRTIELCTVGHKAWKP</sequence>
<reference evidence="3" key="1">
    <citation type="submission" date="2016-11" db="UniProtKB">
        <authorList>
            <consortium name="WormBaseParasite"/>
        </authorList>
    </citation>
    <scope>IDENTIFICATION</scope>
</reference>
<keyword evidence="2" id="KW-1185">Reference proteome</keyword>
<organism evidence="2 3">
    <name type="scientific">Steinernema glaseri</name>
    <dbReference type="NCBI Taxonomy" id="37863"/>
    <lineage>
        <taxon>Eukaryota</taxon>
        <taxon>Metazoa</taxon>
        <taxon>Ecdysozoa</taxon>
        <taxon>Nematoda</taxon>
        <taxon>Chromadorea</taxon>
        <taxon>Rhabditida</taxon>
        <taxon>Tylenchina</taxon>
        <taxon>Panagrolaimomorpha</taxon>
        <taxon>Strongyloidoidea</taxon>
        <taxon>Steinernematidae</taxon>
        <taxon>Steinernema</taxon>
    </lineage>
</organism>
<evidence type="ECO:0000313" key="3">
    <source>
        <dbReference type="WBParaSite" id="L893_g13019.t1"/>
    </source>
</evidence>
<proteinExistence type="predicted"/>
<dbReference type="WBParaSite" id="L893_g13019.t1">
    <property type="protein sequence ID" value="L893_g13019.t1"/>
    <property type="gene ID" value="L893_g13019"/>
</dbReference>
<evidence type="ECO:0000313" key="2">
    <source>
        <dbReference type="Proteomes" id="UP000095287"/>
    </source>
</evidence>
<feature type="compositionally biased region" description="Polar residues" evidence="1">
    <location>
        <begin position="166"/>
        <end position="180"/>
    </location>
</feature>
<name>A0A1I7Y6M5_9BILA</name>
<accession>A0A1I7Y6M5</accession>
<evidence type="ECO:0000256" key="1">
    <source>
        <dbReference type="SAM" id="MobiDB-lite"/>
    </source>
</evidence>
<dbReference type="Proteomes" id="UP000095287">
    <property type="component" value="Unplaced"/>
</dbReference>